<evidence type="ECO:0000256" key="1">
    <source>
        <dbReference type="SAM" id="MobiDB-lite"/>
    </source>
</evidence>
<dbReference type="Proteomes" id="UP000829685">
    <property type="component" value="Unassembled WGS sequence"/>
</dbReference>
<dbReference type="EMBL" id="JAFIMR010000006">
    <property type="protein sequence ID" value="KAI1877421.1"/>
    <property type="molecule type" value="Genomic_DNA"/>
</dbReference>
<evidence type="ECO:0000313" key="2">
    <source>
        <dbReference type="EMBL" id="KAI1877421.1"/>
    </source>
</evidence>
<evidence type="ECO:0008006" key="4">
    <source>
        <dbReference type="Google" id="ProtNLM"/>
    </source>
</evidence>
<proteinExistence type="predicted"/>
<feature type="region of interest" description="Disordered" evidence="1">
    <location>
        <begin position="419"/>
        <end position="439"/>
    </location>
</feature>
<protein>
    <recommendedName>
        <fullName evidence="4">CCHC-type domain-containing protein</fullName>
    </recommendedName>
</protein>
<comment type="caution">
    <text evidence="2">The sequence shown here is derived from an EMBL/GenBank/DDBJ whole genome shotgun (WGS) entry which is preliminary data.</text>
</comment>
<evidence type="ECO:0000313" key="3">
    <source>
        <dbReference type="Proteomes" id="UP000829685"/>
    </source>
</evidence>
<name>A0A9P9WRX9_9PEZI</name>
<feature type="compositionally biased region" description="Low complexity" evidence="1">
    <location>
        <begin position="200"/>
        <end position="209"/>
    </location>
</feature>
<feature type="compositionally biased region" description="Basic and acidic residues" evidence="1">
    <location>
        <begin position="135"/>
        <end position="151"/>
    </location>
</feature>
<keyword evidence="3" id="KW-1185">Reference proteome</keyword>
<feature type="compositionally biased region" description="Polar residues" evidence="1">
    <location>
        <begin position="322"/>
        <end position="333"/>
    </location>
</feature>
<reference evidence="2" key="1">
    <citation type="submission" date="2021-03" db="EMBL/GenBank/DDBJ databases">
        <title>Revisited historic fungal species revealed as producer of novel bioactive compounds through whole genome sequencing and comparative genomics.</title>
        <authorList>
            <person name="Vignolle G.A."/>
            <person name="Hochenegger N."/>
            <person name="Mach R.L."/>
            <person name="Mach-Aigner A.R."/>
            <person name="Javad Rahimi M."/>
            <person name="Salim K.A."/>
            <person name="Chan C.M."/>
            <person name="Lim L.B.L."/>
            <person name="Cai F."/>
            <person name="Druzhinina I.S."/>
            <person name="U'Ren J.M."/>
            <person name="Derntl C."/>
        </authorList>
    </citation>
    <scope>NUCLEOTIDE SEQUENCE</scope>
    <source>
        <strain evidence="2">TUCIM 5799</strain>
    </source>
</reference>
<feature type="region of interest" description="Disordered" evidence="1">
    <location>
        <begin position="118"/>
        <end position="222"/>
    </location>
</feature>
<feature type="compositionally biased region" description="Basic and acidic residues" evidence="1">
    <location>
        <begin position="357"/>
        <end position="384"/>
    </location>
</feature>
<organism evidence="2 3">
    <name type="scientific">Neoarthrinium moseri</name>
    <dbReference type="NCBI Taxonomy" id="1658444"/>
    <lineage>
        <taxon>Eukaryota</taxon>
        <taxon>Fungi</taxon>
        <taxon>Dikarya</taxon>
        <taxon>Ascomycota</taxon>
        <taxon>Pezizomycotina</taxon>
        <taxon>Sordariomycetes</taxon>
        <taxon>Xylariomycetidae</taxon>
        <taxon>Amphisphaeriales</taxon>
        <taxon>Apiosporaceae</taxon>
        <taxon>Neoarthrinium</taxon>
    </lineage>
</organism>
<sequence>MDLSRSLEALAIKRLDSTALSELEDRIDRHVGTVISRDQALHTYLGWLREQLVQDTFYQQESLVKDWIDSLRNRGYEQELIFRFFKDWQRREAQNDPLTRRRFLLIEENMRAVLEEPQQGINPEPHLAQPSHRPSQKENRRPHPAEPAERKKPAKSRKERSNRQRTGANEIPVSGPRRTGISSSHEVIVIHDSPSEPDRFPTTTDRTPPVHGDAVATQPPYDPDELMITRETIWLDTTPEKVRTPSDQAEAPQSRENYMTAFKTGALDQRPPGHWVNFCPTNLDPRFDVPPDPKYLCKYCGRRGVHFATLCPHNKNDWSLTQQRKKSNIQAPTKSLKVAGDSYRPGESSGSRRRHAEPRFQSRLRENRSRSPIDRDRQALREPRSPSPFGDDRHHRRSYKDGIKLYDEYRPAHYDHEAQAYQAKSSRRRKQHQKTVDNSEGRLYYEDDVFFTGIESPSVTGASPQTRWLSGVEEVTSARSCNDSPAFSENNAGDMLTPEGHDKAAADAHDFLEALREQIQDNGIESVCASELNKVVSQVCSEKDINLIEGDNSALYEMIANPPFSDEVVRLFCGRANPIICPRRQRPIALEFWRATCDE</sequence>
<accession>A0A9P9WRX9</accession>
<dbReference type="AlphaFoldDB" id="A0A9P9WRX9"/>
<gene>
    <name evidence="2" type="ORF">JX265_003429</name>
</gene>
<feature type="region of interest" description="Disordered" evidence="1">
    <location>
        <begin position="322"/>
        <end position="398"/>
    </location>
</feature>